<organism evidence="2 3">
    <name type="scientific">Aurantiacibacter gilvus</name>
    <dbReference type="NCBI Taxonomy" id="3139141"/>
    <lineage>
        <taxon>Bacteria</taxon>
        <taxon>Pseudomonadati</taxon>
        <taxon>Pseudomonadota</taxon>
        <taxon>Alphaproteobacteria</taxon>
        <taxon>Sphingomonadales</taxon>
        <taxon>Erythrobacteraceae</taxon>
        <taxon>Aurantiacibacter</taxon>
    </lineage>
</organism>
<reference evidence="2 3" key="1">
    <citation type="submission" date="2024-04" db="EMBL/GenBank/DDBJ databases">
        <title>Aurantiacibacter sp. DGU6 16S ribosomal RNA gene Genome sequencing and assembly.</title>
        <authorList>
            <person name="Park S."/>
        </authorList>
    </citation>
    <scope>NUCLEOTIDE SEQUENCE [LARGE SCALE GENOMIC DNA]</scope>
    <source>
        <strain evidence="2 3">DGU6</strain>
    </source>
</reference>
<dbReference type="RefSeq" id="WP_341673280.1">
    <property type="nucleotide sequence ID" value="NZ_JBBYHV010000001.1"/>
</dbReference>
<keyword evidence="3" id="KW-1185">Reference proteome</keyword>
<dbReference type="InterPro" id="IPR037523">
    <property type="entry name" value="VOC_core"/>
</dbReference>
<dbReference type="CDD" id="cd06587">
    <property type="entry name" value="VOC"/>
    <property type="match status" value="1"/>
</dbReference>
<dbReference type="EMBL" id="JBBYHV010000001">
    <property type="protein sequence ID" value="MEL1250771.1"/>
    <property type="molecule type" value="Genomic_DNA"/>
</dbReference>
<dbReference type="SUPFAM" id="SSF54593">
    <property type="entry name" value="Glyoxalase/Bleomycin resistance protein/Dihydroxybiphenyl dioxygenase"/>
    <property type="match status" value="1"/>
</dbReference>
<evidence type="ECO:0000259" key="1">
    <source>
        <dbReference type="PROSITE" id="PS51819"/>
    </source>
</evidence>
<dbReference type="InterPro" id="IPR029068">
    <property type="entry name" value="Glyas_Bleomycin-R_OHBP_Dase"/>
</dbReference>
<accession>A0ABU9IEB2</accession>
<dbReference type="InterPro" id="IPR004360">
    <property type="entry name" value="Glyas_Fos-R_dOase_dom"/>
</dbReference>
<dbReference type="Gene3D" id="3.10.180.10">
    <property type="entry name" value="2,3-Dihydroxybiphenyl 1,2-Dioxygenase, domain 1"/>
    <property type="match status" value="1"/>
</dbReference>
<feature type="domain" description="VOC" evidence="1">
    <location>
        <begin position="7"/>
        <end position="128"/>
    </location>
</feature>
<sequence length="130" mass="13677">MAIPTARLAFMKLHTGDLEAATAFWQAAFGFTVTNSYDVEAFRENIMALPGQMESGPQLMLVEPKPRAPQPVGPGHGPLGLVVVDIAASQAHAIASGAEEIMPPTDVGGVIVSLLRAPEGHEIELVQPLV</sequence>
<evidence type="ECO:0000313" key="3">
    <source>
        <dbReference type="Proteomes" id="UP001497045"/>
    </source>
</evidence>
<comment type="caution">
    <text evidence="2">The sequence shown here is derived from an EMBL/GenBank/DDBJ whole genome shotgun (WGS) entry which is preliminary data.</text>
</comment>
<evidence type="ECO:0000313" key="2">
    <source>
        <dbReference type="EMBL" id="MEL1250771.1"/>
    </source>
</evidence>
<name>A0ABU9IEB2_9SPHN</name>
<proteinExistence type="predicted"/>
<gene>
    <name evidence="2" type="ORF">AAEO60_08820</name>
</gene>
<dbReference type="PROSITE" id="PS51819">
    <property type="entry name" value="VOC"/>
    <property type="match status" value="1"/>
</dbReference>
<dbReference type="Pfam" id="PF00903">
    <property type="entry name" value="Glyoxalase"/>
    <property type="match status" value="1"/>
</dbReference>
<protein>
    <submittedName>
        <fullName evidence="2">VOC family protein</fullName>
    </submittedName>
</protein>
<dbReference type="Proteomes" id="UP001497045">
    <property type="component" value="Unassembled WGS sequence"/>
</dbReference>